<gene>
    <name evidence="2" type="ORF">C8D99_10586</name>
</gene>
<dbReference type="InterPro" id="IPR052358">
    <property type="entry name" value="Aro_Compnd_Degr_Hydrolases"/>
</dbReference>
<sequence length="288" mass="32203">MNTARETPGFAAPENACDSHFHIFGDPKKYPYKSDLRYTPQVSTAEDYRELAGLLGIRRMVTVQPSCFGTDNTCQLDAAALYGVENCRVIVDVDESVSSKEMDLLHSQGARGIRINVNPIQPLTAGLPESLLPKITAMEARCKEFGWSLDFLFPDWLTTEMFPSLDKLRVPFTIAHLGMNKACNGTESRGFARLLDLVKNGEGYAYLKLTAPYRISLDPDYSDVIPLARAAFEAAPTRMVWGSDYPHASFGHHDTVKIFNLLLRIFPDEKERKTVLADNPEELYGFGK</sequence>
<proteinExistence type="predicted"/>
<dbReference type="EMBL" id="SORI01000005">
    <property type="protein sequence ID" value="TDY61673.1"/>
    <property type="molecule type" value="Genomic_DNA"/>
</dbReference>
<dbReference type="InterPro" id="IPR006680">
    <property type="entry name" value="Amidohydro-rel"/>
</dbReference>
<comment type="caution">
    <text evidence="2">The sequence shown here is derived from an EMBL/GenBank/DDBJ whole genome shotgun (WGS) entry which is preliminary data.</text>
</comment>
<reference evidence="2 3" key="1">
    <citation type="submission" date="2019-03" db="EMBL/GenBank/DDBJ databases">
        <title>Genomic Encyclopedia of Type Strains, Phase IV (KMG-IV): sequencing the most valuable type-strain genomes for metagenomic binning, comparative biology and taxonomic classification.</title>
        <authorList>
            <person name="Goeker M."/>
        </authorList>
    </citation>
    <scope>NUCLEOTIDE SEQUENCE [LARGE SCALE GENOMIC DNA]</scope>
    <source>
        <strain evidence="2 3">DSM 25964</strain>
    </source>
</reference>
<feature type="domain" description="Amidohydrolase-related" evidence="1">
    <location>
        <begin position="17"/>
        <end position="286"/>
    </location>
</feature>
<dbReference type="RefSeq" id="WP_133957120.1">
    <property type="nucleotide sequence ID" value="NZ_SORI01000005.1"/>
</dbReference>
<keyword evidence="3" id="KW-1185">Reference proteome</keyword>
<dbReference type="AlphaFoldDB" id="A0A4R8M836"/>
<name>A0A4R8M836_9BACT</name>
<evidence type="ECO:0000259" key="1">
    <source>
        <dbReference type="Pfam" id="PF04909"/>
    </source>
</evidence>
<dbReference type="PANTHER" id="PTHR35563">
    <property type="entry name" value="BARREL METAL-DEPENDENT HYDROLASE, PUTATIVE (AFU_ORTHOLOGUE AFUA_1G16240)-RELATED"/>
    <property type="match status" value="1"/>
</dbReference>
<accession>A0A4R8M836</accession>
<dbReference type="Pfam" id="PF04909">
    <property type="entry name" value="Amidohydro_2"/>
    <property type="match status" value="1"/>
</dbReference>
<organism evidence="2 3">
    <name type="scientific">Aminivibrio pyruvatiphilus</name>
    <dbReference type="NCBI Taxonomy" id="1005740"/>
    <lineage>
        <taxon>Bacteria</taxon>
        <taxon>Thermotogati</taxon>
        <taxon>Synergistota</taxon>
        <taxon>Synergistia</taxon>
        <taxon>Synergistales</taxon>
        <taxon>Aminobacteriaceae</taxon>
        <taxon>Aminivibrio</taxon>
    </lineage>
</organism>
<dbReference type="GO" id="GO:0016787">
    <property type="term" value="F:hydrolase activity"/>
    <property type="evidence" value="ECO:0007669"/>
    <property type="project" value="InterPro"/>
</dbReference>
<evidence type="ECO:0000313" key="2">
    <source>
        <dbReference type="EMBL" id="TDY61673.1"/>
    </source>
</evidence>
<dbReference type="Gene3D" id="3.20.20.140">
    <property type="entry name" value="Metal-dependent hydrolases"/>
    <property type="match status" value="1"/>
</dbReference>
<dbReference type="InterPro" id="IPR032466">
    <property type="entry name" value="Metal_Hydrolase"/>
</dbReference>
<dbReference type="OrthoDB" id="9787654at2"/>
<protein>
    <submittedName>
        <fullName evidence="2">2-pyrone-4,6-dicarboxylate lactonase</fullName>
    </submittedName>
</protein>
<dbReference type="SUPFAM" id="SSF51556">
    <property type="entry name" value="Metallo-dependent hydrolases"/>
    <property type="match status" value="1"/>
</dbReference>
<evidence type="ECO:0000313" key="3">
    <source>
        <dbReference type="Proteomes" id="UP000295066"/>
    </source>
</evidence>
<dbReference type="PANTHER" id="PTHR35563:SF2">
    <property type="entry name" value="BARREL METAL-DEPENDENT HYDROLASE, PUTATIVE (AFU_ORTHOLOGUE AFUA_1G16240)-RELATED"/>
    <property type="match status" value="1"/>
</dbReference>
<dbReference type="Proteomes" id="UP000295066">
    <property type="component" value="Unassembled WGS sequence"/>
</dbReference>